<feature type="compositionally biased region" description="Basic and acidic residues" evidence="1">
    <location>
        <begin position="246"/>
        <end position="263"/>
    </location>
</feature>
<evidence type="ECO:0000313" key="2">
    <source>
        <dbReference type="EMBL" id="KAK5980199.1"/>
    </source>
</evidence>
<evidence type="ECO:0000256" key="1">
    <source>
        <dbReference type="SAM" id="MobiDB-lite"/>
    </source>
</evidence>
<organism evidence="2 3">
    <name type="scientific">Trichostrongylus colubriformis</name>
    <name type="common">Black scour worm</name>
    <dbReference type="NCBI Taxonomy" id="6319"/>
    <lineage>
        <taxon>Eukaryota</taxon>
        <taxon>Metazoa</taxon>
        <taxon>Ecdysozoa</taxon>
        <taxon>Nematoda</taxon>
        <taxon>Chromadorea</taxon>
        <taxon>Rhabditida</taxon>
        <taxon>Rhabditina</taxon>
        <taxon>Rhabditomorpha</taxon>
        <taxon>Strongyloidea</taxon>
        <taxon>Trichostrongylidae</taxon>
        <taxon>Trichostrongylus</taxon>
    </lineage>
</organism>
<feature type="compositionally biased region" description="Polar residues" evidence="1">
    <location>
        <begin position="234"/>
        <end position="245"/>
    </location>
</feature>
<protein>
    <submittedName>
        <fullName evidence="2">Uncharacterized protein</fullName>
    </submittedName>
</protein>
<feature type="region of interest" description="Disordered" evidence="1">
    <location>
        <begin position="13"/>
        <end position="297"/>
    </location>
</feature>
<sequence length="339" mass="37396">MLSNYGLIRLKEKGRHSSFSYIKPSPPNSGTNKSSKGEWDREWDHGKTPAETWRENVPSIETRKKPSGRGAHQWAPNQRGRRGGQKTRGRSEEPISQANKGSRLEGRVTHPEQNYGNRRGRGRGGSARNPARQVTKADGDLKINVKNGDETSNNHKPKRNTRQGARTSSNNKDDPTMSQNSPGKNRPRRRYTEKYEIKQLLRALVNKVEKVERKERQQKQRQLKENNAVDESKNTSTVAEVNDENTPPKETSEAAVKNEKKAENPTAKVAQPSAVNDESTATVATPTSVASGAPSAVEATVTNATATGDAVPASADANQKPLCSNKTSRFGHKSEFAWV</sequence>
<feature type="compositionally biased region" description="Polar residues" evidence="1">
    <location>
        <begin position="162"/>
        <end position="183"/>
    </location>
</feature>
<dbReference type="EMBL" id="WIXE01007700">
    <property type="protein sequence ID" value="KAK5980199.1"/>
    <property type="molecule type" value="Genomic_DNA"/>
</dbReference>
<proteinExistence type="predicted"/>
<feature type="compositionally biased region" description="Low complexity" evidence="1">
    <location>
        <begin position="279"/>
        <end position="297"/>
    </location>
</feature>
<gene>
    <name evidence="2" type="ORF">GCK32_011172</name>
</gene>
<reference evidence="2 3" key="1">
    <citation type="submission" date="2019-10" db="EMBL/GenBank/DDBJ databases">
        <title>Assembly and Annotation for the nematode Trichostrongylus colubriformis.</title>
        <authorList>
            <person name="Martin J."/>
        </authorList>
    </citation>
    <scope>NUCLEOTIDE SEQUENCE [LARGE SCALE GENOMIC DNA]</scope>
    <source>
        <strain evidence="2">G859</strain>
        <tissue evidence="2">Whole worm</tissue>
    </source>
</reference>
<feature type="region of interest" description="Disordered" evidence="1">
    <location>
        <begin position="309"/>
        <end position="339"/>
    </location>
</feature>
<name>A0AAN8FNK8_TRICO</name>
<evidence type="ECO:0000313" key="3">
    <source>
        <dbReference type="Proteomes" id="UP001331761"/>
    </source>
</evidence>
<dbReference type="Proteomes" id="UP001331761">
    <property type="component" value="Unassembled WGS sequence"/>
</dbReference>
<feature type="compositionally biased region" description="Basic and acidic residues" evidence="1">
    <location>
        <begin position="35"/>
        <end position="54"/>
    </location>
</feature>
<dbReference type="AlphaFoldDB" id="A0AAN8FNK8"/>
<feature type="compositionally biased region" description="Basic and acidic residues" evidence="1">
    <location>
        <begin position="207"/>
        <end position="224"/>
    </location>
</feature>
<keyword evidence="3" id="KW-1185">Reference proteome</keyword>
<feature type="compositionally biased region" description="Basic and acidic residues" evidence="1">
    <location>
        <begin position="190"/>
        <end position="199"/>
    </location>
</feature>
<feature type="compositionally biased region" description="Basic and acidic residues" evidence="1">
    <location>
        <begin position="135"/>
        <end position="153"/>
    </location>
</feature>
<accession>A0AAN8FNK8</accession>
<comment type="caution">
    <text evidence="2">The sequence shown here is derived from an EMBL/GenBank/DDBJ whole genome shotgun (WGS) entry which is preliminary data.</text>
</comment>
<feature type="compositionally biased region" description="Basic residues" evidence="1">
    <location>
        <begin position="79"/>
        <end position="88"/>
    </location>
</feature>